<evidence type="ECO:0000313" key="1">
    <source>
        <dbReference type="EMBL" id="KAJ8314140.1"/>
    </source>
</evidence>
<organism evidence="1 2">
    <name type="scientific">Tegillarca granosa</name>
    <name type="common">Malaysian cockle</name>
    <name type="synonym">Anadara granosa</name>
    <dbReference type="NCBI Taxonomy" id="220873"/>
    <lineage>
        <taxon>Eukaryota</taxon>
        <taxon>Metazoa</taxon>
        <taxon>Spiralia</taxon>
        <taxon>Lophotrochozoa</taxon>
        <taxon>Mollusca</taxon>
        <taxon>Bivalvia</taxon>
        <taxon>Autobranchia</taxon>
        <taxon>Pteriomorphia</taxon>
        <taxon>Arcoida</taxon>
        <taxon>Arcoidea</taxon>
        <taxon>Arcidae</taxon>
        <taxon>Tegillarca</taxon>
    </lineage>
</organism>
<evidence type="ECO:0000313" key="2">
    <source>
        <dbReference type="Proteomes" id="UP001217089"/>
    </source>
</evidence>
<proteinExistence type="predicted"/>
<protein>
    <submittedName>
        <fullName evidence="1">Uncharacterized protein</fullName>
    </submittedName>
</protein>
<dbReference type="Proteomes" id="UP001217089">
    <property type="component" value="Unassembled WGS sequence"/>
</dbReference>
<accession>A0ABQ9FCY2</accession>
<dbReference type="EMBL" id="JARBDR010000342">
    <property type="protein sequence ID" value="KAJ8314140.1"/>
    <property type="molecule type" value="Genomic_DNA"/>
</dbReference>
<comment type="caution">
    <text evidence="1">The sequence shown here is derived from an EMBL/GenBank/DDBJ whole genome shotgun (WGS) entry which is preliminary data.</text>
</comment>
<sequence length="92" mass="10585">MARSPMTICLIIKISTNFNLLKKYKDDLATYSQLTVVDTGLGKKEICLQTCYGPIFINPMLRNNLCFTVETIKYALVILKIFEYRSLKLNID</sequence>
<gene>
    <name evidence="1" type="ORF">KUTeg_008701</name>
</gene>
<reference evidence="1 2" key="1">
    <citation type="submission" date="2022-12" db="EMBL/GenBank/DDBJ databases">
        <title>Chromosome-level genome of Tegillarca granosa.</title>
        <authorList>
            <person name="Kim J."/>
        </authorList>
    </citation>
    <scope>NUCLEOTIDE SEQUENCE [LARGE SCALE GENOMIC DNA]</scope>
    <source>
        <strain evidence="1">Teg-2019</strain>
        <tissue evidence="1">Adductor muscle</tissue>
    </source>
</reference>
<name>A0ABQ9FCY2_TEGGR</name>
<keyword evidence="2" id="KW-1185">Reference proteome</keyword>